<dbReference type="AlphaFoldDB" id="A0A940IG60"/>
<evidence type="ECO:0000256" key="1">
    <source>
        <dbReference type="SAM" id="SignalP"/>
    </source>
</evidence>
<evidence type="ECO:0000313" key="3">
    <source>
        <dbReference type="EMBL" id="MBO8454281.1"/>
    </source>
</evidence>
<protein>
    <submittedName>
        <fullName evidence="3">DUF2807 domain-containing protein</fullName>
    </submittedName>
</protein>
<sequence>MLNKLKRILAAALLLYTAGESLSQAQEDTSGMREVTVADNRYSGFGRIVANGRFDISLCNSDECRTIVSADREISQYVHVYVKDSTLYLELDDAAFPPELKKVFSGRNAAVPVLKAEIHVDGLRSLVMHENVVLDNSSEFTADSLSLFMDGSSMISSLDLSCRHFSMNMTRNSSANVSVSADSLDIRTSAASELEISCEAGTASFMAAGSSSVRVSGDFGECRLFSESSGHFEAEGSASHCYVTGRGASRIDVFIVSNQG</sequence>
<dbReference type="Gene3D" id="2.160.20.120">
    <property type="match status" value="1"/>
</dbReference>
<feature type="chain" id="PRO_5037413948" evidence="1">
    <location>
        <begin position="26"/>
        <end position="260"/>
    </location>
</feature>
<dbReference type="EMBL" id="JADIMJ010000090">
    <property type="protein sequence ID" value="MBO8454281.1"/>
    <property type="molecule type" value="Genomic_DNA"/>
</dbReference>
<dbReference type="InterPro" id="IPR021255">
    <property type="entry name" value="DUF2807"/>
</dbReference>
<proteinExistence type="predicted"/>
<keyword evidence="1" id="KW-0732">Signal</keyword>
<accession>A0A940IG60</accession>
<gene>
    <name evidence="3" type="ORF">IAC07_06125</name>
</gene>
<dbReference type="Pfam" id="PF10988">
    <property type="entry name" value="DUF2807"/>
    <property type="match status" value="1"/>
</dbReference>
<name>A0A940IG60_9BACT</name>
<reference evidence="3" key="2">
    <citation type="journal article" date="2021" name="PeerJ">
        <title>Extensive microbial diversity within the chicken gut microbiome revealed by metagenomics and culture.</title>
        <authorList>
            <person name="Gilroy R."/>
            <person name="Ravi A."/>
            <person name="Getino M."/>
            <person name="Pursley I."/>
            <person name="Horton D.L."/>
            <person name="Alikhan N.F."/>
            <person name="Baker D."/>
            <person name="Gharbi K."/>
            <person name="Hall N."/>
            <person name="Watson M."/>
            <person name="Adriaenssens E.M."/>
            <person name="Foster-Nyarko E."/>
            <person name="Jarju S."/>
            <person name="Secka A."/>
            <person name="Antonio M."/>
            <person name="Oren A."/>
            <person name="Chaudhuri R.R."/>
            <person name="La Ragione R."/>
            <person name="Hildebrand F."/>
            <person name="Pallen M.J."/>
        </authorList>
    </citation>
    <scope>NUCLEOTIDE SEQUENCE</scope>
    <source>
        <strain evidence="3">F1-3629</strain>
    </source>
</reference>
<dbReference type="Proteomes" id="UP000771749">
    <property type="component" value="Unassembled WGS sequence"/>
</dbReference>
<evidence type="ECO:0000313" key="4">
    <source>
        <dbReference type="Proteomes" id="UP000771749"/>
    </source>
</evidence>
<organism evidence="3 4">
    <name type="scientific">Candidatus Cryptobacteroides gallistercoris</name>
    <dbReference type="NCBI Taxonomy" id="2840765"/>
    <lineage>
        <taxon>Bacteria</taxon>
        <taxon>Pseudomonadati</taxon>
        <taxon>Bacteroidota</taxon>
        <taxon>Bacteroidia</taxon>
        <taxon>Bacteroidales</taxon>
        <taxon>Candidatus Cryptobacteroides</taxon>
    </lineage>
</organism>
<feature type="domain" description="Putative auto-transporter adhesin head GIN" evidence="2">
    <location>
        <begin position="45"/>
        <end position="215"/>
    </location>
</feature>
<comment type="caution">
    <text evidence="3">The sequence shown here is derived from an EMBL/GenBank/DDBJ whole genome shotgun (WGS) entry which is preliminary data.</text>
</comment>
<reference evidence="3" key="1">
    <citation type="submission" date="2020-10" db="EMBL/GenBank/DDBJ databases">
        <authorList>
            <person name="Gilroy R."/>
        </authorList>
    </citation>
    <scope>NUCLEOTIDE SEQUENCE</scope>
    <source>
        <strain evidence="3">F1-3629</strain>
    </source>
</reference>
<feature type="signal peptide" evidence="1">
    <location>
        <begin position="1"/>
        <end position="25"/>
    </location>
</feature>
<evidence type="ECO:0000259" key="2">
    <source>
        <dbReference type="Pfam" id="PF10988"/>
    </source>
</evidence>